<dbReference type="InterPro" id="IPR038765">
    <property type="entry name" value="Papain-like_cys_pep_sf"/>
</dbReference>
<keyword evidence="7" id="KW-0175">Coiled coil</keyword>
<dbReference type="SUPFAM" id="SSF54001">
    <property type="entry name" value="Cysteine proteinases"/>
    <property type="match status" value="1"/>
</dbReference>
<evidence type="ECO:0000259" key="9">
    <source>
        <dbReference type="PROSITE" id="PS50235"/>
    </source>
</evidence>
<dbReference type="InterPro" id="IPR028889">
    <property type="entry name" value="USP"/>
</dbReference>
<protein>
    <recommendedName>
        <fullName evidence="2">ubiquitinyl hydrolase 1</fullName>
        <ecNumber evidence="2">3.4.19.12</ecNumber>
    </recommendedName>
</protein>
<dbReference type="Pfam" id="PF00443">
    <property type="entry name" value="UCH"/>
    <property type="match status" value="2"/>
</dbReference>
<evidence type="ECO:0000256" key="6">
    <source>
        <dbReference type="ARBA" id="ARBA00022807"/>
    </source>
</evidence>
<keyword evidence="4" id="KW-0833">Ubl conjugation pathway</keyword>
<gene>
    <name evidence="10" type="primary">UBP2</name>
    <name evidence="10" type="ORF">SEPCBS119000_000814</name>
</gene>
<keyword evidence="11" id="KW-1185">Reference proteome</keyword>
<dbReference type="PANTHER" id="PTHR43982">
    <property type="entry name" value="UBIQUITIN CARBOXYL-TERMINAL HYDROLASE"/>
    <property type="match status" value="1"/>
</dbReference>
<evidence type="ECO:0000313" key="10">
    <source>
        <dbReference type="EMBL" id="CAK7264075.1"/>
    </source>
</evidence>
<dbReference type="PROSITE" id="PS00973">
    <property type="entry name" value="USP_2"/>
    <property type="match status" value="1"/>
</dbReference>
<dbReference type="EMBL" id="CAWUON010000005">
    <property type="protein sequence ID" value="CAK7264075.1"/>
    <property type="molecule type" value="Genomic_DNA"/>
</dbReference>
<dbReference type="EC" id="3.4.19.12" evidence="2"/>
<evidence type="ECO:0000256" key="1">
    <source>
        <dbReference type="ARBA" id="ARBA00000707"/>
    </source>
</evidence>
<feature type="coiled-coil region" evidence="7">
    <location>
        <begin position="1214"/>
        <end position="1241"/>
    </location>
</feature>
<feature type="compositionally biased region" description="Low complexity" evidence="8">
    <location>
        <begin position="769"/>
        <end position="782"/>
    </location>
</feature>
<keyword evidence="5 10" id="KW-0378">Hydrolase</keyword>
<dbReference type="GO" id="GO:0004843">
    <property type="term" value="F:cysteine-type deubiquitinase activity"/>
    <property type="evidence" value="ECO:0007669"/>
    <property type="project" value="UniProtKB-EC"/>
</dbReference>
<sequence length="1436" mass="159520">MNTEADLKPPPYSVAPVPQLVVDETTHLELRKAGRLAPKWLNDLISGELDDEHDADNDHSNDILHVGCTTLDFRQDVARRLGADHANDACPPIIRHELLLKGHQSLQDDKDKSARQLPCRADGKECDEVLACVCQNCRYHFTIYVDRREEHLCGTLRGNKTDPFHHLIRVYTNTVVPGSIDTKLYPYHALAKFACSAERCDYQISVEISRPRLNSRLLGYLRDDDAIRSRLNRALKEEPERFAEMANVTPGFKEHVGEESRSWKVPNPPFTRPTRPGSQLAFYQDVKSEVETIIGKDSQNMKPNTAHSFIMSALDIGSYRTSDHKESDILALYQASDFSTLGLTPTMHEIYLWYAYTCQRQVKPRDENKFFEALKRLAVGRGNEDLEVRVQSSASVRIAQPQAPEAESLEEDQIRRATALSLQEVQAPARMHQLSSDDSVTQAYNYFGLSEGQRSDDEVLGKFVSTAEAYPSQKTSLREKLLLIARHTNSTSLGDFATSGLTLEESLQYLDVQLDTEATFIVNVAQYHCNSGEKDYALVAAALKEISKARGGDAVLLSAVQDIIGNHNQEGIFSESEFVHMDTDPSYTHGQNVDTSLPVGLDNIRNTCYLNSILQYLYTVKPIHAILDNIDEVGLSDTDASLQSRRIDPGSSHLEKGEAYAGRKFVEEISSLYKDMQECSTASLRPQQRLAIAALKNSATLEQDGKRLLGQEIDGQDQDVAFHMASPSRAGTPAPPLPFRHTPVSLAAAAQKTTVHVDSPSSPHTASLVAASDAGPADPASVQSSQTLVMDEDLVRQADGGPPQPFQMSVSMAEVQDDGIEATDVPMVEHAEQTSGTSSPPLYEAAMSSISRDEPMTDATGGGVQIVPKSPIGTEPTAEEKIDRALNDSSVAGTDQQDVEEVMGNIISHLRAAVRSTGTDEVTGVQRDPITDTFFWTSATYSRSEQNGRYNRQVSPNRWVTAFPAETQKIHLLQALSSSFQREFITQGTWYERYTSIVNLPPILHIHIQRSKGDGTKIRTPVIIPEVLHLDQFMDCKDGSELFSRRRHAWNLQERIRSLKGPYGEQADIYFSPEAIGKAAHYTELIADEYVERSTDARDDIVLGSERQALVNDDTLDGEDNVLKQEQYSDDESYVAINEELQEMMAVEGVSAPVIVSQEDRDMEAKKEVDSLLGRYRKSEASKLFLDEACNMTVKEIGQAWSRQELADRSNQMMRNLHETKLKYEQELASLFEDLKDARNEYRLHAVVCHSGNTGTGGHYWVWVYDFERSIWRKYNDSIVQEEPDPAQVLETLSNQGEPYYLAYVRASDVQDLVGVPLRNPSARQTSEVVCPQTPTSPILPYHDLGPEGTLDEGSRQFPVPQPADTSLPEAAPSHSLPHRLTPSSSEADKIQTVVSEGSSSVPHTELFSTPPALPLTPEGNRHVQSASASAKEAPQ</sequence>
<dbReference type="GO" id="GO:0006508">
    <property type="term" value="P:proteolysis"/>
    <property type="evidence" value="ECO:0007669"/>
    <property type="project" value="UniProtKB-KW"/>
</dbReference>
<evidence type="ECO:0000256" key="3">
    <source>
        <dbReference type="ARBA" id="ARBA00022670"/>
    </source>
</evidence>
<feature type="region of interest" description="Disordered" evidence="8">
    <location>
        <begin position="1345"/>
        <end position="1436"/>
    </location>
</feature>
<dbReference type="InterPro" id="IPR001394">
    <property type="entry name" value="Peptidase_C19_UCH"/>
</dbReference>
<accession>A0ABP0D797</accession>
<evidence type="ECO:0000313" key="11">
    <source>
        <dbReference type="Proteomes" id="UP001642502"/>
    </source>
</evidence>
<evidence type="ECO:0000256" key="7">
    <source>
        <dbReference type="SAM" id="Coils"/>
    </source>
</evidence>
<evidence type="ECO:0000256" key="5">
    <source>
        <dbReference type="ARBA" id="ARBA00022801"/>
    </source>
</evidence>
<comment type="caution">
    <text evidence="10">The sequence shown here is derived from an EMBL/GenBank/DDBJ whole genome shotgun (WGS) entry which is preliminary data.</text>
</comment>
<proteinExistence type="predicted"/>
<dbReference type="InterPro" id="IPR044635">
    <property type="entry name" value="UBP14-like"/>
</dbReference>
<dbReference type="PANTHER" id="PTHR43982:SF6">
    <property type="entry name" value="UBIQUITIN CARBOXYL-TERMINAL HYDROLASE 2-RELATED"/>
    <property type="match status" value="1"/>
</dbReference>
<dbReference type="Pfam" id="PF13446">
    <property type="entry name" value="RPT"/>
    <property type="match status" value="2"/>
</dbReference>
<organism evidence="10 11">
    <name type="scientific">Sporothrix epigloea</name>
    <dbReference type="NCBI Taxonomy" id="1892477"/>
    <lineage>
        <taxon>Eukaryota</taxon>
        <taxon>Fungi</taxon>
        <taxon>Dikarya</taxon>
        <taxon>Ascomycota</taxon>
        <taxon>Pezizomycotina</taxon>
        <taxon>Sordariomycetes</taxon>
        <taxon>Sordariomycetidae</taxon>
        <taxon>Ophiostomatales</taxon>
        <taxon>Ophiostomataceae</taxon>
        <taxon>Sporothrix</taxon>
    </lineage>
</organism>
<name>A0ABP0D797_9PEZI</name>
<feature type="domain" description="USP" evidence="9">
    <location>
        <begin position="599"/>
        <end position="1307"/>
    </location>
</feature>
<evidence type="ECO:0000256" key="4">
    <source>
        <dbReference type="ARBA" id="ARBA00022786"/>
    </source>
</evidence>
<dbReference type="Gene3D" id="3.90.70.10">
    <property type="entry name" value="Cysteine proteinases"/>
    <property type="match status" value="2"/>
</dbReference>
<evidence type="ECO:0000256" key="2">
    <source>
        <dbReference type="ARBA" id="ARBA00012759"/>
    </source>
</evidence>
<feature type="compositionally biased region" description="Polar residues" evidence="8">
    <location>
        <begin position="1393"/>
        <end position="1403"/>
    </location>
</feature>
<feature type="region of interest" description="Disordered" evidence="8">
    <location>
        <begin position="755"/>
        <end position="784"/>
    </location>
</feature>
<evidence type="ECO:0000256" key="8">
    <source>
        <dbReference type="SAM" id="MobiDB-lite"/>
    </source>
</evidence>
<comment type="catalytic activity">
    <reaction evidence="1">
        <text>Thiol-dependent hydrolysis of ester, thioester, amide, peptide and isopeptide bonds formed by the C-terminal Gly of ubiquitin (a 76-residue protein attached to proteins as an intracellular targeting signal).</text>
        <dbReference type="EC" id="3.4.19.12"/>
    </reaction>
</comment>
<feature type="region of interest" description="Disordered" evidence="8">
    <location>
        <begin position="257"/>
        <end position="276"/>
    </location>
</feature>
<dbReference type="InterPro" id="IPR018200">
    <property type="entry name" value="USP_CS"/>
</dbReference>
<feature type="compositionally biased region" description="Polar residues" evidence="8">
    <location>
        <begin position="755"/>
        <end position="765"/>
    </location>
</feature>
<keyword evidence="3 10" id="KW-0645">Protease</keyword>
<reference evidence="10 11" key="1">
    <citation type="submission" date="2024-01" db="EMBL/GenBank/DDBJ databases">
        <authorList>
            <person name="Allen C."/>
            <person name="Tagirdzhanova G."/>
        </authorList>
    </citation>
    <scope>NUCLEOTIDE SEQUENCE [LARGE SCALE GENOMIC DNA]</scope>
    <source>
        <strain evidence="10 11">CBS 119000</strain>
    </source>
</reference>
<feature type="region of interest" description="Disordered" evidence="8">
    <location>
        <begin position="855"/>
        <end position="878"/>
    </location>
</feature>
<dbReference type="PROSITE" id="PS50235">
    <property type="entry name" value="USP_3"/>
    <property type="match status" value="1"/>
</dbReference>
<dbReference type="InterPro" id="IPR025305">
    <property type="entry name" value="UCH_repeat_domain"/>
</dbReference>
<dbReference type="Proteomes" id="UP001642502">
    <property type="component" value="Unassembled WGS sequence"/>
</dbReference>
<keyword evidence="6" id="KW-0788">Thiol protease</keyword>